<dbReference type="EMBL" id="RQTK01000595">
    <property type="protein sequence ID" value="RUS77251.1"/>
    <property type="molecule type" value="Genomic_DNA"/>
</dbReference>
<feature type="region of interest" description="Disordered" evidence="1">
    <location>
        <begin position="217"/>
        <end position="273"/>
    </location>
</feature>
<evidence type="ECO:0000256" key="1">
    <source>
        <dbReference type="SAM" id="MobiDB-lite"/>
    </source>
</evidence>
<name>A0A433T6N8_ELYCH</name>
<protein>
    <submittedName>
        <fullName evidence="2">Uncharacterized protein</fullName>
    </submittedName>
</protein>
<comment type="caution">
    <text evidence="2">The sequence shown here is derived from an EMBL/GenBank/DDBJ whole genome shotgun (WGS) entry which is preliminary data.</text>
</comment>
<evidence type="ECO:0000313" key="3">
    <source>
        <dbReference type="Proteomes" id="UP000271974"/>
    </source>
</evidence>
<keyword evidence="3" id="KW-1185">Reference proteome</keyword>
<dbReference type="Proteomes" id="UP000271974">
    <property type="component" value="Unassembled WGS sequence"/>
</dbReference>
<evidence type="ECO:0000313" key="2">
    <source>
        <dbReference type="EMBL" id="RUS77251.1"/>
    </source>
</evidence>
<organism evidence="2 3">
    <name type="scientific">Elysia chlorotica</name>
    <name type="common">Eastern emerald elysia</name>
    <name type="synonym">Sea slug</name>
    <dbReference type="NCBI Taxonomy" id="188477"/>
    <lineage>
        <taxon>Eukaryota</taxon>
        <taxon>Metazoa</taxon>
        <taxon>Spiralia</taxon>
        <taxon>Lophotrochozoa</taxon>
        <taxon>Mollusca</taxon>
        <taxon>Gastropoda</taxon>
        <taxon>Heterobranchia</taxon>
        <taxon>Euthyneura</taxon>
        <taxon>Panpulmonata</taxon>
        <taxon>Sacoglossa</taxon>
        <taxon>Placobranchoidea</taxon>
        <taxon>Plakobranchidae</taxon>
        <taxon>Elysia</taxon>
    </lineage>
</organism>
<dbReference type="OrthoDB" id="6110747at2759"/>
<proteinExistence type="predicted"/>
<feature type="region of interest" description="Disordered" evidence="1">
    <location>
        <begin position="166"/>
        <end position="185"/>
    </location>
</feature>
<accession>A0A433T6N8</accession>
<dbReference type="AlphaFoldDB" id="A0A433T6N8"/>
<sequence length="273" mass="30959">MPQCYKPTLMAQQDTSAFGKNSRYMKATNFNQNSRRRVNVLNSLEAKFTRMRLSVIERNIQQRLTAQSKARVNILESYKRTMAYRMVLKRHPIRRRKDYHAALNDTYSFHSLRHEVRQMLEDIAPDSVAHRHAQARVDVCRGQYKDILEHNRRSIVELIPKVSFKSAEEEEEEANRTPTPPPSNFQKIVVRRSLVAPPRGLAKVAQSVSLKMVKEGSWMGTGPKAGEQGASNRQSPSASNRQSPNASRAEPHAVSRNSLNPHAKLPAIVKAAA</sequence>
<gene>
    <name evidence="2" type="ORF">EGW08_014984</name>
</gene>
<feature type="compositionally biased region" description="Polar residues" evidence="1">
    <location>
        <begin position="229"/>
        <end position="246"/>
    </location>
</feature>
<reference evidence="2 3" key="1">
    <citation type="submission" date="2019-01" db="EMBL/GenBank/DDBJ databases">
        <title>A draft genome assembly of the solar-powered sea slug Elysia chlorotica.</title>
        <authorList>
            <person name="Cai H."/>
            <person name="Li Q."/>
            <person name="Fang X."/>
            <person name="Li J."/>
            <person name="Curtis N.E."/>
            <person name="Altenburger A."/>
            <person name="Shibata T."/>
            <person name="Feng M."/>
            <person name="Maeda T."/>
            <person name="Schwartz J.A."/>
            <person name="Shigenobu S."/>
            <person name="Lundholm N."/>
            <person name="Nishiyama T."/>
            <person name="Yang H."/>
            <person name="Hasebe M."/>
            <person name="Li S."/>
            <person name="Pierce S.K."/>
            <person name="Wang J."/>
        </authorList>
    </citation>
    <scope>NUCLEOTIDE SEQUENCE [LARGE SCALE GENOMIC DNA]</scope>
    <source>
        <strain evidence="2">EC2010</strain>
        <tissue evidence="2">Whole organism of an adult</tissue>
    </source>
</reference>